<dbReference type="Proteomes" id="UP000596660">
    <property type="component" value="Unplaced"/>
</dbReference>
<evidence type="ECO:0000313" key="2">
    <source>
        <dbReference type="Proteomes" id="UP000596660"/>
    </source>
</evidence>
<sequence>MVWKSNELDVVDSGFITMRHMETYMGHGNYWDTILKKSNDHILKTLRAKYYCEILKNEYSKVKEDVLKKAKLAN</sequence>
<reference evidence="1" key="2">
    <citation type="submission" date="2021-03" db="UniProtKB">
        <authorList>
            <consortium name="EnsemblPlants"/>
        </authorList>
    </citation>
    <scope>IDENTIFICATION</scope>
</reference>
<accession>A0A803NE95</accession>
<reference evidence="1" key="1">
    <citation type="journal article" date="2017" name="Nature">
        <title>The genome of Chenopodium quinoa.</title>
        <authorList>
            <person name="Jarvis D.E."/>
            <person name="Ho Y.S."/>
            <person name="Lightfoot D.J."/>
            <person name="Schmoeckel S.M."/>
            <person name="Li B."/>
            <person name="Borm T.J.A."/>
            <person name="Ohyanagi H."/>
            <person name="Mineta K."/>
            <person name="Michell C.T."/>
            <person name="Saber N."/>
            <person name="Kharbatia N.M."/>
            <person name="Rupper R.R."/>
            <person name="Sharp A.R."/>
            <person name="Dally N."/>
            <person name="Boughton B.A."/>
            <person name="Woo Y.H."/>
            <person name="Gao G."/>
            <person name="Schijlen E.G.W.M."/>
            <person name="Guo X."/>
            <person name="Momin A.A."/>
            <person name="Negrao S."/>
            <person name="Al-Babili S."/>
            <person name="Gehring C."/>
            <person name="Roessner U."/>
            <person name="Jung C."/>
            <person name="Murphy K."/>
            <person name="Arold S.T."/>
            <person name="Gojobori T."/>
            <person name="van der Linden C.G."/>
            <person name="van Loo E.N."/>
            <person name="Jellen E.N."/>
            <person name="Maughan P.J."/>
            <person name="Tester M."/>
        </authorList>
    </citation>
    <scope>NUCLEOTIDE SEQUENCE [LARGE SCALE GENOMIC DNA]</scope>
    <source>
        <strain evidence="1">cv. PI 614886</strain>
    </source>
</reference>
<protein>
    <submittedName>
        <fullName evidence="1">Uncharacterized protein</fullName>
    </submittedName>
</protein>
<dbReference type="Gramene" id="AUR62044444-RA">
    <property type="protein sequence ID" value="AUR62044444-RA:cds"/>
    <property type="gene ID" value="AUR62044444"/>
</dbReference>
<dbReference type="AlphaFoldDB" id="A0A803NE95"/>
<evidence type="ECO:0000313" key="1">
    <source>
        <dbReference type="EnsemblPlants" id="AUR62044444-RA:cds"/>
    </source>
</evidence>
<keyword evidence="2" id="KW-1185">Reference proteome</keyword>
<name>A0A803NE95_CHEQI</name>
<proteinExistence type="predicted"/>
<organism evidence="1 2">
    <name type="scientific">Chenopodium quinoa</name>
    <name type="common">Quinoa</name>
    <dbReference type="NCBI Taxonomy" id="63459"/>
    <lineage>
        <taxon>Eukaryota</taxon>
        <taxon>Viridiplantae</taxon>
        <taxon>Streptophyta</taxon>
        <taxon>Embryophyta</taxon>
        <taxon>Tracheophyta</taxon>
        <taxon>Spermatophyta</taxon>
        <taxon>Magnoliopsida</taxon>
        <taxon>eudicotyledons</taxon>
        <taxon>Gunneridae</taxon>
        <taxon>Pentapetalae</taxon>
        <taxon>Caryophyllales</taxon>
        <taxon>Chenopodiaceae</taxon>
        <taxon>Chenopodioideae</taxon>
        <taxon>Atripliceae</taxon>
        <taxon>Chenopodium</taxon>
    </lineage>
</organism>
<dbReference type="EnsemblPlants" id="AUR62044444-RA">
    <property type="protein sequence ID" value="AUR62044444-RA:cds"/>
    <property type="gene ID" value="AUR62044444"/>
</dbReference>